<evidence type="ECO:0000256" key="2">
    <source>
        <dbReference type="ARBA" id="ARBA00022771"/>
    </source>
</evidence>
<dbReference type="InterPro" id="IPR001965">
    <property type="entry name" value="Znf_PHD"/>
</dbReference>
<keyword evidence="8" id="KW-1185">Reference proteome</keyword>
<dbReference type="CDD" id="cd20901">
    <property type="entry name" value="CC_AF10"/>
    <property type="match status" value="1"/>
</dbReference>
<dbReference type="GO" id="GO:0008270">
    <property type="term" value="F:zinc ion binding"/>
    <property type="evidence" value="ECO:0007669"/>
    <property type="project" value="UniProtKB-KW"/>
</dbReference>
<feature type="compositionally biased region" description="Low complexity" evidence="5">
    <location>
        <begin position="961"/>
        <end position="982"/>
    </location>
</feature>
<dbReference type="InterPro" id="IPR034732">
    <property type="entry name" value="EPHD"/>
</dbReference>
<evidence type="ECO:0000259" key="6">
    <source>
        <dbReference type="PROSITE" id="PS51805"/>
    </source>
</evidence>
<dbReference type="GO" id="GO:0031491">
    <property type="term" value="F:nucleosome binding"/>
    <property type="evidence" value="ECO:0007669"/>
    <property type="project" value="TreeGrafter"/>
</dbReference>
<dbReference type="InterPro" id="IPR050701">
    <property type="entry name" value="Histone_Mod_Regulator"/>
</dbReference>
<dbReference type="STRING" id="42156.A0A3P6UGG9"/>
<feature type="domain" description="PHD-type" evidence="6">
    <location>
        <begin position="113"/>
        <end position="231"/>
    </location>
</feature>
<name>A0A3P6UGG9_LITSI</name>
<feature type="region of interest" description="Disordered" evidence="5">
    <location>
        <begin position="1118"/>
        <end position="1142"/>
    </location>
</feature>
<evidence type="ECO:0000256" key="5">
    <source>
        <dbReference type="SAM" id="MobiDB-lite"/>
    </source>
</evidence>
<protein>
    <recommendedName>
        <fullName evidence="6">PHD-type domain-containing protein</fullName>
    </recommendedName>
</protein>
<feature type="region of interest" description="Disordered" evidence="5">
    <location>
        <begin position="360"/>
        <end position="387"/>
    </location>
</feature>
<organism evidence="7 8">
    <name type="scientific">Litomosoides sigmodontis</name>
    <name type="common">Filarial nematode worm</name>
    <dbReference type="NCBI Taxonomy" id="42156"/>
    <lineage>
        <taxon>Eukaryota</taxon>
        <taxon>Metazoa</taxon>
        <taxon>Ecdysozoa</taxon>
        <taxon>Nematoda</taxon>
        <taxon>Chromadorea</taxon>
        <taxon>Rhabditida</taxon>
        <taxon>Spirurina</taxon>
        <taxon>Spiruromorpha</taxon>
        <taxon>Filarioidea</taxon>
        <taxon>Onchocercidae</taxon>
        <taxon>Litomosoides</taxon>
    </lineage>
</organism>
<keyword evidence="1" id="KW-0479">Metal-binding</keyword>
<evidence type="ECO:0000256" key="1">
    <source>
        <dbReference type="ARBA" id="ARBA00022723"/>
    </source>
</evidence>
<dbReference type="OrthoDB" id="20839at2759"/>
<evidence type="ECO:0000256" key="3">
    <source>
        <dbReference type="ARBA" id="ARBA00022833"/>
    </source>
</evidence>
<dbReference type="AlphaFoldDB" id="A0A3P6UGG9"/>
<dbReference type="PANTHER" id="PTHR13793:SF164">
    <property type="entry name" value="ALHAMBRA, ISOFORM P"/>
    <property type="match status" value="1"/>
</dbReference>
<dbReference type="GO" id="GO:0006357">
    <property type="term" value="P:regulation of transcription by RNA polymerase II"/>
    <property type="evidence" value="ECO:0007669"/>
    <property type="project" value="TreeGrafter"/>
</dbReference>
<feature type="region of interest" description="Disordered" evidence="5">
    <location>
        <begin position="952"/>
        <end position="989"/>
    </location>
</feature>
<keyword evidence="3" id="KW-0862">Zinc</keyword>
<dbReference type="Pfam" id="PF13832">
    <property type="entry name" value="zf-HC5HC2H_2"/>
    <property type="match status" value="1"/>
</dbReference>
<feature type="compositionally biased region" description="Low complexity" evidence="5">
    <location>
        <begin position="833"/>
        <end position="862"/>
    </location>
</feature>
<feature type="compositionally biased region" description="Low complexity" evidence="5">
    <location>
        <begin position="459"/>
        <end position="483"/>
    </location>
</feature>
<feature type="region of interest" description="Disordered" evidence="5">
    <location>
        <begin position="454"/>
        <end position="483"/>
    </location>
</feature>
<proteinExistence type="predicted"/>
<gene>
    <name evidence="7" type="ORF">NLS_LOCUS3267</name>
</gene>
<dbReference type="InterPro" id="IPR049773">
    <property type="entry name" value="AF10-like_CC"/>
</dbReference>
<dbReference type="PANTHER" id="PTHR13793">
    <property type="entry name" value="PHD FINGER PROTEINS"/>
    <property type="match status" value="1"/>
</dbReference>
<dbReference type="PROSITE" id="PS51805">
    <property type="entry name" value="EPHD"/>
    <property type="match status" value="1"/>
</dbReference>
<feature type="region of interest" description="Disordered" evidence="5">
    <location>
        <begin position="813"/>
        <end position="862"/>
    </location>
</feature>
<keyword evidence="2" id="KW-0863">Zinc-finger</keyword>
<evidence type="ECO:0000256" key="4">
    <source>
        <dbReference type="SAM" id="Coils"/>
    </source>
</evidence>
<evidence type="ECO:0000313" key="7">
    <source>
        <dbReference type="EMBL" id="VDK76361.1"/>
    </source>
</evidence>
<dbReference type="EMBL" id="UYRX01000172">
    <property type="protein sequence ID" value="VDK76361.1"/>
    <property type="molecule type" value="Genomic_DNA"/>
</dbReference>
<dbReference type="Gene3D" id="3.30.40.10">
    <property type="entry name" value="Zinc/RING finger domain, C3HC4 (zinc finger)"/>
    <property type="match status" value="2"/>
</dbReference>
<accession>A0A3P6UGG9</accession>
<feature type="coiled-coil region" evidence="4">
    <location>
        <begin position="760"/>
        <end position="794"/>
    </location>
</feature>
<dbReference type="OMA" id="QCTTQPT"/>
<keyword evidence="4" id="KW-0175">Coiled coil</keyword>
<dbReference type="GO" id="GO:0005634">
    <property type="term" value="C:nucleus"/>
    <property type="evidence" value="ECO:0007669"/>
    <property type="project" value="TreeGrafter"/>
</dbReference>
<dbReference type="Proteomes" id="UP000277928">
    <property type="component" value="Unassembled WGS sequence"/>
</dbReference>
<evidence type="ECO:0000313" key="8">
    <source>
        <dbReference type="Proteomes" id="UP000277928"/>
    </source>
</evidence>
<sequence length="1142" mass="119496">MLGGCCVCADENGWESNPLVYCDGPNCEVAVHQVLHLFKSIVAVFHFSFCEVSTLFSRSYILGYRSPVDLLDIGCYGIVEVPEGEWYCAKCADFIAHSQYNGNSGDVGEVRETPRCKLCPFGHGALKRTDNDEWAHVICALYIPEVRFGDVHSMDPVILNDVPLERFQQQCYLCMERGEEKRAYLGACMPCNRPGCKKCFHVTCAQAEGLLCEEGGGSKNVKYCGYCAAHAKKAVILLEKRAVVGEWKHNSVIHLVLGLCNIAKKAQSSINPFLSFFSTDIFVAIVVVVVVVERVWSSSPFGRNQKNTSCGDASISDPLIKIIPPYRHRAESSCSSGSGGGGGVVQRAVTPKLGIRNICSGDNSGQTSSTSSPHFNTSELLQNTPPAISSSYGNVKLTTATSSSGSAASFSSNLRTEAPTMLVDPLYRTSLPPPTVDRAMLNAVMSQSLAIHSMRDDACSPPTSSGRSSTTHSTPPPVASAASIKKDQSVYELPSSSNATIPFPASVTLFGVSAQKNELSSGMTEEKDLNNGSLISQLEIKLQSRTNYVPTDNGSVASVGSKTGIYFAKRKAADGMEKPKRPRNNKACKSMKALLESVGPLISETVSDFQRERLNERDSNMTNTATTHSTVPSTSNDHEITICSVSASTSAAQCTAVTCSSTSAQQQQPLTTAASTLVGVPLIRTQPKAVVSPDAGAAVVAIDRTHVTSSVPSTSGAAAATSLCPVSQPSVAFPQSMEELLERQWEQGSHFLMSHAPFDIAQLLSCLHELKMENVRLEETLSQLARRRDHLLALNTRLSLSLASGSSLGLGVSPHHSPRISAASGGGNIPLASTSSSMQSNSGISSTQCTTQPTSSASISSVPSIVPLPPATACGQQQQQQSLQAAAGSAVISFLNPFCSTLPPIIDDSLSQLRSLASNGSLITTRSGHAPQAAVAAAAAAAAVAAAGQLAGTTSGTESRQTPTASTTTCGTTSVQQGSTSSRIPSAASANTGIGTPLLANFTNTQLATSMPSTASVTNTLDLFSGSQSNAHLTLTSERQQMAAAAIAAAAAANALGGNFVAPRTPTHSSTAVSGTSAIGQLAPTELLAQYALLAQQQLLHQQAAMAALSARYGSQVISSSSTSPHSTSSNSQLSSNPHSGK</sequence>
<dbReference type="InterPro" id="IPR013083">
    <property type="entry name" value="Znf_RING/FYVE/PHD"/>
</dbReference>
<dbReference type="GO" id="GO:0042393">
    <property type="term" value="F:histone binding"/>
    <property type="evidence" value="ECO:0007669"/>
    <property type="project" value="TreeGrafter"/>
</dbReference>
<dbReference type="SMART" id="SM00249">
    <property type="entry name" value="PHD"/>
    <property type="match status" value="2"/>
</dbReference>
<reference evidence="7 8" key="1">
    <citation type="submission" date="2018-08" db="EMBL/GenBank/DDBJ databases">
        <authorList>
            <person name="Laetsch R D."/>
            <person name="Stevens L."/>
            <person name="Kumar S."/>
            <person name="Blaxter L. M."/>
        </authorList>
    </citation>
    <scope>NUCLEOTIDE SEQUENCE [LARGE SCALE GENOMIC DNA]</scope>
</reference>